<sequence length="56" mass="5722">MGPSQARTQSAGWVGPPGFEPDAVAKKDAAARNPSQACSKVHLAQSSGSQKRSSVV</sequence>
<reference evidence="2" key="1">
    <citation type="submission" date="2014-09" db="EMBL/GenBank/DDBJ databases">
        <authorList>
            <person name="Magalhaes I.L.F."/>
            <person name="Oliveira U."/>
            <person name="Santos F.R."/>
            <person name="Vidigal T.H.D.A."/>
            <person name="Brescovit A.D."/>
            <person name="Santos A.J."/>
        </authorList>
    </citation>
    <scope>NUCLEOTIDE SEQUENCE</scope>
    <source>
        <tissue evidence="2">Shoot tissue taken approximately 20 cm above the soil surface</tissue>
    </source>
</reference>
<proteinExistence type="predicted"/>
<dbReference type="EMBL" id="GBRH01262534">
    <property type="protein sequence ID" value="JAD35361.1"/>
    <property type="molecule type" value="Transcribed_RNA"/>
</dbReference>
<name>A0A0A8Z974_ARUDO</name>
<accession>A0A0A8Z974</accession>
<evidence type="ECO:0000313" key="2">
    <source>
        <dbReference type="EMBL" id="JAD35361.1"/>
    </source>
</evidence>
<evidence type="ECO:0000256" key="1">
    <source>
        <dbReference type="SAM" id="MobiDB-lite"/>
    </source>
</evidence>
<feature type="compositionally biased region" description="Polar residues" evidence="1">
    <location>
        <begin position="33"/>
        <end position="56"/>
    </location>
</feature>
<reference evidence="2" key="2">
    <citation type="journal article" date="2015" name="Data Brief">
        <title>Shoot transcriptome of the giant reed, Arundo donax.</title>
        <authorList>
            <person name="Barrero R.A."/>
            <person name="Guerrero F.D."/>
            <person name="Moolhuijzen P."/>
            <person name="Goolsby J.A."/>
            <person name="Tidwell J."/>
            <person name="Bellgard S.E."/>
            <person name="Bellgard M.I."/>
        </authorList>
    </citation>
    <scope>NUCLEOTIDE SEQUENCE</scope>
    <source>
        <tissue evidence="2">Shoot tissue taken approximately 20 cm above the soil surface</tissue>
    </source>
</reference>
<feature type="compositionally biased region" description="Polar residues" evidence="1">
    <location>
        <begin position="1"/>
        <end position="11"/>
    </location>
</feature>
<protein>
    <submittedName>
        <fullName evidence="2">Uncharacterized protein</fullName>
    </submittedName>
</protein>
<organism evidence="2">
    <name type="scientific">Arundo donax</name>
    <name type="common">Giant reed</name>
    <name type="synonym">Donax arundinaceus</name>
    <dbReference type="NCBI Taxonomy" id="35708"/>
    <lineage>
        <taxon>Eukaryota</taxon>
        <taxon>Viridiplantae</taxon>
        <taxon>Streptophyta</taxon>
        <taxon>Embryophyta</taxon>
        <taxon>Tracheophyta</taxon>
        <taxon>Spermatophyta</taxon>
        <taxon>Magnoliopsida</taxon>
        <taxon>Liliopsida</taxon>
        <taxon>Poales</taxon>
        <taxon>Poaceae</taxon>
        <taxon>PACMAD clade</taxon>
        <taxon>Arundinoideae</taxon>
        <taxon>Arundineae</taxon>
        <taxon>Arundo</taxon>
    </lineage>
</organism>
<dbReference type="AlphaFoldDB" id="A0A0A8Z974"/>
<feature type="region of interest" description="Disordered" evidence="1">
    <location>
        <begin position="1"/>
        <end position="56"/>
    </location>
</feature>